<accession>A0A512E3L8</accession>
<evidence type="ECO:0000256" key="1">
    <source>
        <dbReference type="SAM" id="MobiDB-lite"/>
    </source>
</evidence>
<dbReference type="OrthoDB" id="165038at2"/>
<dbReference type="EMBL" id="BJYZ01000076">
    <property type="protein sequence ID" value="GEO43341.1"/>
    <property type="molecule type" value="Genomic_DNA"/>
</dbReference>
<dbReference type="RefSeq" id="WP_044436654.1">
    <property type="nucleotide sequence ID" value="NZ_BJYZ01000076.1"/>
</dbReference>
<feature type="compositionally biased region" description="Basic and acidic residues" evidence="1">
    <location>
        <begin position="75"/>
        <end position="87"/>
    </location>
</feature>
<feature type="region of interest" description="Disordered" evidence="1">
    <location>
        <begin position="1"/>
        <end position="23"/>
    </location>
</feature>
<keyword evidence="3" id="KW-1185">Reference proteome</keyword>
<comment type="caution">
    <text evidence="2">The sequence shown here is derived from an EMBL/GenBank/DDBJ whole genome shotgun (WGS) entry which is preliminary data.</text>
</comment>
<name>A0A512E3L8_9PROT</name>
<evidence type="ECO:0000313" key="3">
    <source>
        <dbReference type="Proteomes" id="UP000321523"/>
    </source>
</evidence>
<organism evidence="2 3">
    <name type="scientific">Skermanella aerolata</name>
    <dbReference type="NCBI Taxonomy" id="393310"/>
    <lineage>
        <taxon>Bacteria</taxon>
        <taxon>Pseudomonadati</taxon>
        <taxon>Pseudomonadota</taxon>
        <taxon>Alphaproteobacteria</taxon>
        <taxon>Rhodospirillales</taxon>
        <taxon>Azospirillaceae</taxon>
        <taxon>Skermanella</taxon>
    </lineage>
</organism>
<gene>
    <name evidence="2" type="ORF">SAE02_74890</name>
</gene>
<dbReference type="Proteomes" id="UP000321523">
    <property type="component" value="Unassembled WGS sequence"/>
</dbReference>
<evidence type="ECO:0000313" key="2">
    <source>
        <dbReference type="EMBL" id="GEO43341.1"/>
    </source>
</evidence>
<dbReference type="AlphaFoldDB" id="A0A512E3L8"/>
<feature type="region of interest" description="Disordered" evidence="1">
    <location>
        <begin position="63"/>
        <end position="87"/>
    </location>
</feature>
<sequence length="87" mass="9830">MPDHPKQPSRAVRQIGRPDDPLGYDTRDFWACAARMAEDALSGRNAEAMREEIRTVKQRLGMTSVRNGVAEPEEQERGPEARLDQIP</sequence>
<proteinExistence type="predicted"/>
<reference evidence="2 3" key="1">
    <citation type="submission" date="2019-07" db="EMBL/GenBank/DDBJ databases">
        <title>Whole genome shotgun sequence of Skermanella aerolata NBRC 106429.</title>
        <authorList>
            <person name="Hosoyama A."/>
            <person name="Uohara A."/>
            <person name="Ohji S."/>
            <person name="Ichikawa N."/>
        </authorList>
    </citation>
    <scope>NUCLEOTIDE SEQUENCE [LARGE SCALE GENOMIC DNA]</scope>
    <source>
        <strain evidence="2 3">NBRC 106429</strain>
    </source>
</reference>
<protein>
    <submittedName>
        <fullName evidence="2">Uncharacterized protein</fullName>
    </submittedName>
</protein>